<evidence type="ECO:0000256" key="8">
    <source>
        <dbReference type="ARBA" id="ARBA00023017"/>
    </source>
</evidence>
<dbReference type="AlphaFoldDB" id="A0A815PVA2"/>
<evidence type="ECO:0000256" key="12">
    <source>
        <dbReference type="ARBA" id="ARBA00023212"/>
    </source>
</evidence>
<evidence type="ECO:0000256" key="9">
    <source>
        <dbReference type="ARBA" id="ARBA00023054"/>
    </source>
</evidence>
<feature type="domain" description="Dynein heavy chain hydrolytic ATP-binding dynein motor region" evidence="17">
    <location>
        <begin position="883"/>
        <end position="1109"/>
    </location>
</feature>
<keyword evidence="5" id="KW-0677">Repeat</keyword>
<evidence type="ECO:0000256" key="5">
    <source>
        <dbReference type="ARBA" id="ARBA00022737"/>
    </source>
</evidence>
<evidence type="ECO:0000313" key="20">
    <source>
        <dbReference type="Proteomes" id="UP000663828"/>
    </source>
</evidence>
<evidence type="ECO:0000256" key="6">
    <source>
        <dbReference type="ARBA" id="ARBA00022741"/>
    </source>
</evidence>
<protein>
    <submittedName>
        <fullName evidence="19">Uncharacterized protein</fullName>
    </submittedName>
</protein>
<feature type="compositionally biased region" description="Polar residues" evidence="15">
    <location>
        <begin position="12"/>
        <end position="25"/>
    </location>
</feature>
<dbReference type="FunFam" id="1.20.140.100:FF:000001">
    <property type="entry name" value="dynein heavy chain 17, axonemal"/>
    <property type="match status" value="1"/>
</dbReference>
<dbReference type="InterPro" id="IPR027417">
    <property type="entry name" value="P-loop_NTPase"/>
</dbReference>
<evidence type="ECO:0000259" key="16">
    <source>
        <dbReference type="Pfam" id="PF08393"/>
    </source>
</evidence>
<dbReference type="Gene3D" id="1.10.8.710">
    <property type="match status" value="1"/>
</dbReference>
<evidence type="ECO:0000256" key="11">
    <source>
        <dbReference type="ARBA" id="ARBA00023175"/>
    </source>
</evidence>
<dbReference type="InterPro" id="IPR042228">
    <property type="entry name" value="Dynein_linker_3"/>
</dbReference>
<feature type="domain" description="Dynein heavy chain linker" evidence="16">
    <location>
        <begin position="344"/>
        <end position="748"/>
    </location>
</feature>
<keyword evidence="13" id="KW-0966">Cell projection</keyword>
<dbReference type="InterPro" id="IPR042222">
    <property type="entry name" value="Dynein_2_N"/>
</dbReference>
<evidence type="ECO:0000256" key="15">
    <source>
        <dbReference type="SAM" id="MobiDB-lite"/>
    </source>
</evidence>
<feature type="coiled-coil region" evidence="14">
    <location>
        <begin position="308"/>
        <end position="362"/>
    </location>
</feature>
<dbReference type="FunFam" id="3.20.180.20:FF:000001">
    <property type="entry name" value="Dynein axonemal heavy chain 5"/>
    <property type="match status" value="1"/>
</dbReference>
<evidence type="ECO:0000256" key="7">
    <source>
        <dbReference type="ARBA" id="ARBA00022840"/>
    </source>
</evidence>
<dbReference type="Gene3D" id="1.20.140.100">
    <property type="entry name" value="Dynein heavy chain, N-terminal domain 2"/>
    <property type="match status" value="1"/>
</dbReference>
<keyword evidence="7" id="KW-0067">ATP-binding</keyword>
<dbReference type="InterPro" id="IPR013602">
    <property type="entry name" value="Dynein_heavy_linker"/>
</dbReference>
<dbReference type="GO" id="GO:0051959">
    <property type="term" value="F:dynein light intermediate chain binding"/>
    <property type="evidence" value="ECO:0007669"/>
    <property type="project" value="InterPro"/>
</dbReference>
<keyword evidence="8" id="KW-0243">Dynein</keyword>
<feature type="non-terminal residue" evidence="19">
    <location>
        <position position="1"/>
    </location>
</feature>
<dbReference type="SUPFAM" id="SSF52540">
    <property type="entry name" value="P-loop containing nucleoside triphosphate hydrolases"/>
    <property type="match status" value="1"/>
</dbReference>
<dbReference type="Gene3D" id="1.20.58.1120">
    <property type="match status" value="1"/>
</dbReference>
<feature type="coiled-coil region" evidence="14">
    <location>
        <begin position="160"/>
        <end position="218"/>
    </location>
</feature>
<evidence type="ECO:0000256" key="13">
    <source>
        <dbReference type="ARBA" id="ARBA00023273"/>
    </source>
</evidence>
<dbReference type="Gene3D" id="1.10.287.2620">
    <property type="match status" value="1"/>
</dbReference>
<feature type="region of interest" description="Disordered" evidence="15">
    <location>
        <begin position="1"/>
        <end position="33"/>
    </location>
</feature>
<keyword evidence="12" id="KW-0206">Cytoskeleton</keyword>
<evidence type="ECO:0000256" key="4">
    <source>
        <dbReference type="ARBA" id="ARBA00022701"/>
    </source>
</evidence>
<dbReference type="GO" id="GO:0005930">
    <property type="term" value="C:axoneme"/>
    <property type="evidence" value="ECO:0007669"/>
    <property type="project" value="UniProtKB-SubCell"/>
</dbReference>
<reference evidence="19" key="1">
    <citation type="submission" date="2021-02" db="EMBL/GenBank/DDBJ databases">
        <authorList>
            <person name="Nowell W R."/>
        </authorList>
    </citation>
    <scope>NUCLEOTIDE SEQUENCE</scope>
</reference>
<keyword evidence="11" id="KW-0505">Motor protein</keyword>
<dbReference type="PANTHER" id="PTHR22878">
    <property type="entry name" value="DYNEIN HEAVY CHAIN 6, AXONEMAL-LIKE-RELATED"/>
    <property type="match status" value="1"/>
</dbReference>
<keyword evidence="10" id="KW-0969">Cilium</keyword>
<dbReference type="GO" id="GO:0005874">
    <property type="term" value="C:microtubule"/>
    <property type="evidence" value="ECO:0007669"/>
    <property type="project" value="UniProtKB-KW"/>
</dbReference>
<keyword evidence="3" id="KW-0963">Cytoplasm</keyword>
<dbReference type="GO" id="GO:0005524">
    <property type="term" value="F:ATP binding"/>
    <property type="evidence" value="ECO:0007669"/>
    <property type="project" value="UniProtKB-KW"/>
</dbReference>
<dbReference type="InterPro" id="IPR026983">
    <property type="entry name" value="DHC"/>
</dbReference>
<dbReference type="InterPro" id="IPR035699">
    <property type="entry name" value="AAA_6"/>
</dbReference>
<dbReference type="FunFam" id="1.10.287.2620:FF:000002">
    <property type="entry name" value="Dynein heavy chain 2, axonemal"/>
    <property type="match status" value="1"/>
</dbReference>
<dbReference type="InterPro" id="IPR056759">
    <property type="entry name" value="DYH2-5-8_CC"/>
</dbReference>
<dbReference type="InterPro" id="IPR043157">
    <property type="entry name" value="Dynein_AAA1S"/>
</dbReference>
<gene>
    <name evidence="19" type="ORF">XAT740_LOCUS37065</name>
</gene>
<dbReference type="Pfam" id="PF12774">
    <property type="entry name" value="AAA_6"/>
    <property type="match status" value="1"/>
</dbReference>
<dbReference type="Gene3D" id="3.40.50.300">
    <property type="entry name" value="P-loop containing nucleotide triphosphate hydrolases"/>
    <property type="match status" value="1"/>
</dbReference>
<dbReference type="FunFam" id="1.20.58.1120:FF:000008">
    <property type="entry name" value="Dynein heavy chain 10, axonemal"/>
    <property type="match status" value="1"/>
</dbReference>
<evidence type="ECO:0000256" key="10">
    <source>
        <dbReference type="ARBA" id="ARBA00023069"/>
    </source>
</evidence>
<evidence type="ECO:0000256" key="1">
    <source>
        <dbReference type="ARBA" id="ARBA00004430"/>
    </source>
</evidence>
<dbReference type="Pfam" id="PF08393">
    <property type="entry name" value="DHC_N2"/>
    <property type="match status" value="1"/>
</dbReference>
<sequence length="1109" mass="128001">MTTAGGQGGNDFETSSAIIPTNPKHSATTASSSSTQEAEHIYTFYDDVKFIPDIHEIAASAQNVVQNTIANMKKFLLKFRDFKHLWRSDKLAAVEKFFAKHPSLGAFDEEVTKYQKNLDELTAMNRLKDFDFMQLNLHSFLNDLTTHARETINMFNRFLADEARARLFELRDKLDEYEKNLKLSTDTLEDLKFVLRTIAEIQSQSDLIEAKANNVKDKYNLLESYHYKVTDEERAILQSLKRRWDEIFLNSKHRDVNLKRVKSRFTEITLIQLDRLRKSIIAFAEKFAKFGPGSIKTADELSQGLKLMKIYRDELTKIEAEKQELTNAEKLFNLPISSYPELYVVQKEMKNLEKLYQLYESQIKARQVWSETLWRDLDVQLLVDGIENFIKELKKMPREVKGMPLAKLIETGMKEFRESLPLMLDLKNEALRERHWRTLMKETSIEFDMNPESFTLENLFQMNLQRFNDVIQNIVTSATKELQIEKGVREVVDAWEKVKFNVVKYVKGNQDRGYVLGACDEVLQQLDDHTMALQGMAGSRYIGPFLKTVQEWEKSLSHIAEVIELWINVQRKWTYLEGIFVSGDIRSQLPEEAKKFDEKNKLFKSIMADTYRDPLIKKQCHVPSRLPDLESIFVGLERCQKSLNDYLDSKRNAFPRFFFISDDELLSILGSAEPSAIQEHMIKMFDNIASLRLIKVSDTLTQAQAMISAEKEEMQFKQNVVTEGRVEDWMTKVLEEMRRTNRLITKEAVYYYRFRKTRTSWMYNYQGMVVLAANQIWWSWEVEDTFNKVAKGQKMAMKNYAKQLNAQIEEVVAEIRNPLASNDRKKFNTVLIIDVHAKDIIDAFVRDSILDAREFEWESQLRFYWVNEPDELMIRQCTGEFGYGYEYMGLNGRLVITPLTDRIYLTITQALSMYLGCAPAGPAGTGKTESVKDLAKALGILCVVTNCGEGMDSLAIGKNLNGLCQSGAWGCFDEFNRIDASVLSVISSQLKTIQQGLITKAKRFVFEGVEIDLDSRVGAFITMNPGYAGRTELPESIKALFRPVVVIVPDLQQICEIMLFSEGFSLAKMLAKKMVVLYKLSREQLSKQYHYDFGLRALKSVLVMAGELK</sequence>
<dbReference type="GO" id="GO:0030286">
    <property type="term" value="C:dynein complex"/>
    <property type="evidence" value="ECO:0007669"/>
    <property type="project" value="UniProtKB-KW"/>
</dbReference>
<dbReference type="Pfam" id="PF25007">
    <property type="entry name" value="DYH2-5-8_CC"/>
    <property type="match status" value="1"/>
</dbReference>
<name>A0A815PVA2_ADIRI</name>
<keyword evidence="20" id="KW-1185">Reference proteome</keyword>
<accession>A0A815PVA2</accession>
<organism evidence="19 20">
    <name type="scientific">Adineta ricciae</name>
    <name type="common">Rotifer</name>
    <dbReference type="NCBI Taxonomy" id="249248"/>
    <lineage>
        <taxon>Eukaryota</taxon>
        <taxon>Metazoa</taxon>
        <taxon>Spiralia</taxon>
        <taxon>Gnathifera</taxon>
        <taxon>Rotifera</taxon>
        <taxon>Eurotatoria</taxon>
        <taxon>Bdelloidea</taxon>
        <taxon>Adinetida</taxon>
        <taxon>Adinetidae</taxon>
        <taxon>Adineta</taxon>
    </lineage>
</organism>
<dbReference type="GO" id="GO:0007018">
    <property type="term" value="P:microtubule-based movement"/>
    <property type="evidence" value="ECO:0007669"/>
    <property type="project" value="InterPro"/>
</dbReference>
<dbReference type="PANTHER" id="PTHR22878:SF63">
    <property type="entry name" value="DYNEIN AXONEMAL HEAVY CHAIN 10"/>
    <property type="match status" value="1"/>
</dbReference>
<dbReference type="FunFam" id="3.40.50.300:FF:000044">
    <property type="entry name" value="Dynein heavy chain 5, axonemal"/>
    <property type="match status" value="1"/>
</dbReference>
<comment type="caution">
    <text evidence="19">The sequence shown here is derived from an EMBL/GenBank/DDBJ whole genome shotgun (WGS) entry which is preliminary data.</text>
</comment>
<evidence type="ECO:0000256" key="2">
    <source>
        <dbReference type="ARBA" id="ARBA00008887"/>
    </source>
</evidence>
<keyword evidence="6" id="KW-0547">Nucleotide-binding</keyword>
<dbReference type="Proteomes" id="UP000663828">
    <property type="component" value="Unassembled WGS sequence"/>
</dbReference>
<evidence type="ECO:0000259" key="17">
    <source>
        <dbReference type="Pfam" id="PF12774"/>
    </source>
</evidence>
<dbReference type="Gene3D" id="3.20.180.20">
    <property type="entry name" value="Dynein heavy chain, N-terminal domain 2"/>
    <property type="match status" value="1"/>
</dbReference>
<keyword evidence="4" id="KW-0493">Microtubule</keyword>
<evidence type="ECO:0000313" key="19">
    <source>
        <dbReference type="EMBL" id="CAF1454377.1"/>
    </source>
</evidence>
<dbReference type="EMBL" id="CAJNOR010003859">
    <property type="protein sequence ID" value="CAF1454377.1"/>
    <property type="molecule type" value="Genomic_DNA"/>
</dbReference>
<comment type="similarity">
    <text evidence="2">Belongs to the dynein heavy chain family.</text>
</comment>
<feature type="domain" description="Dynein axonemal heavy chain 2/5/8 coiled-coil" evidence="18">
    <location>
        <begin position="157"/>
        <end position="266"/>
    </location>
</feature>
<evidence type="ECO:0000256" key="14">
    <source>
        <dbReference type="SAM" id="Coils"/>
    </source>
</evidence>
<keyword evidence="9 14" id="KW-0175">Coiled coil</keyword>
<comment type="subcellular location">
    <subcellularLocation>
        <location evidence="1">Cytoplasm</location>
        <location evidence="1">Cytoskeleton</location>
        <location evidence="1">Cilium axoneme</location>
    </subcellularLocation>
</comment>
<evidence type="ECO:0000259" key="18">
    <source>
        <dbReference type="Pfam" id="PF25007"/>
    </source>
</evidence>
<evidence type="ECO:0000256" key="3">
    <source>
        <dbReference type="ARBA" id="ARBA00022490"/>
    </source>
</evidence>
<dbReference type="GO" id="GO:0045505">
    <property type="term" value="F:dynein intermediate chain binding"/>
    <property type="evidence" value="ECO:0007669"/>
    <property type="project" value="InterPro"/>
</dbReference>
<proteinExistence type="inferred from homology"/>